<dbReference type="InterPro" id="IPR050984">
    <property type="entry name" value="Gfo/Idh/MocA_domain"/>
</dbReference>
<dbReference type="AlphaFoldDB" id="A0A0P9F0M7"/>
<dbReference type="InterPro" id="IPR000683">
    <property type="entry name" value="Gfo/Idh/MocA-like_OxRdtase_N"/>
</dbReference>
<accession>A0A0P9F0M7</accession>
<dbReference type="GO" id="GO:0016491">
    <property type="term" value="F:oxidoreductase activity"/>
    <property type="evidence" value="ECO:0007669"/>
    <property type="project" value="UniProtKB-KW"/>
</dbReference>
<feature type="domain" description="Gfo/Idh/MocA-like oxidoreductase N-terminal" evidence="3">
    <location>
        <begin position="1"/>
        <end position="116"/>
    </location>
</feature>
<name>A0A0P9F0M7_9CHLR</name>
<organism evidence="5 6">
    <name type="scientific">Kouleothrix aurantiaca</name>
    <dbReference type="NCBI Taxonomy" id="186479"/>
    <lineage>
        <taxon>Bacteria</taxon>
        <taxon>Bacillati</taxon>
        <taxon>Chloroflexota</taxon>
        <taxon>Chloroflexia</taxon>
        <taxon>Chloroflexales</taxon>
        <taxon>Roseiflexineae</taxon>
        <taxon>Roseiflexaceae</taxon>
        <taxon>Kouleothrix</taxon>
    </lineage>
</organism>
<evidence type="ECO:0000256" key="1">
    <source>
        <dbReference type="ARBA" id="ARBA00010928"/>
    </source>
</evidence>
<dbReference type="SUPFAM" id="SSF55347">
    <property type="entry name" value="Glyceraldehyde-3-phosphate dehydrogenase-like, C-terminal domain"/>
    <property type="match status" value="1"/>
</dbReference>
<evidence type="ECO:0000256" key="2">
    <source>
        <dbReference type="ARBA" id="ARBA00023002"/>
    </source>
</evidence>
<dbReference type="EMBL" id="LJCR01001712">
    <property type="protein sequence ID" value="KPV49851.1"/>
    <property type="molecule type" value="Genomic_DNA"/>
</dbReference>
<comment type="similarity">
    <text evidence="1">Belongs to the Gfo/Idh/MocA family.</text>
</comment>
<evidence type="ECO:0000313" key="6">
    <source>
        <dbReference type="Proteomes" id="UP000050509"/>
    </source>
</evidence>
<dbReference type="InterPro" id="IPR055170">
    <property type="entry name" value="GFO_IDH_MocA-like_dom"/>
</dbReference>
<dbReference type="GO" id="GO:0000166">
    <property type="term" value="F:nucleotide binding"/>
    <property type="evidence" value="ECO:0007669"/>
    <property type="project" value="InterPro"/>
</dbReference>
<keyword evidence="2" id="KW-0560">Oxidoreductase</keyword>
<feature type="non-terminal residue" evidence="5">
    <location>
        <position position="235"/>
    </location>
</feature>
<dbReference type="Proteomes" id="UP000050509">
    <property type="component" value="Unassembled WGS sequence"/>
</dbReference>
<evidence type="ECO:0000259" key="3">
    <source>
        <dbReference type="Pfam" id="PF01408"/>
    </source>
</evidence>
<evidence type="ECO:0000313" key="5">
    <source>
        <dbReference type="EMBL" id="KPV49851.1"/>
    </source>
</evidence>
<dbReference type="SUPFAM" id="SSF51735">
    <property type="entry name" value="NAD(P)-binding Rossmann-fold domains"/>
    <property type="match status" value="1"/>
</dbReference>
<comment type="caution">
    <text evidence="5">The sequence shown here is derived from an EMBL/GenBank/DDBJ whole genome shotgun (WGS) entry which is preliminary data.</text>
</comment>
<proteinExistence type="inferred from homology"/>
<dbReference type="PANTHER" id="PTHR22604">
    <property type="entry name" value="OXIDOREDUCTASES"/>
    <property type="match status" value="1"/>
</dbReference>
<evidence type="ECO:0000259" key="4">
    <source>
        <dbReference type="Pfam" id="PF22725"/>
    </source>
</evidence>
<sequence length="235" mass="24955">MRWGIISTGHIAAKFADALHASESEQVVAAASRDAGRAADFASNYGIARSYGSYEALLADPEVEAVYIGLPNSMHAEWSIKTAQAGKHILCEKPLAVSRAEAITMYDAARANNVWLVEAFMYRFNPRTLKLGELLAQRAIGDVRIIRASFGFFLSDMSNVRLNAELVGGALMDVGCYCVNVARLAAGQAPSRALAAAQWAGSGVDETLAGTLEYPGGALAQISCTLSGSSHQQVQ</sequence>
<dbReference type="InterPro" id="IPR036291">
    <property type="entry name" value="NAD(P)-bd_dom_sf"/>
</dbReference>
<feature type="domain" description="GFO/IDH/MocA-like oxidoreductase" evidence="4">
    <location>
        <begin position="129"/>
        <end position="230"/>
    </location>
</feature>
<reference evidence="5 6" key="1">
    <citation type="submission" date="2015-09" db="EMBL/GenBank/DDBJ databases">
        <title>Draft genome sequence of Kouleothrix aurantiaca JCM 19913.</title>
        <authorList>
            <person name="Hemp J."/>
        </authorList>
    </citation>
    <scope>NUCLEOTIDE SEQUENCE [LARGE SCALE GENOMIC DNA]</scope>
    <source>
        <strain evidence="5 6">COM-B</strain>
    </source>
</reference>
<gene>
    <name evidence="5" type="ORF">SE17_30290</name>
</gene>
<dbReference type="Pfam" id="PF01408">
    <property type="entry name" value="GFO_IDH_MocA"/>
    <property type="match status" value="1"/>
</dbReference>
<protein>
    <submittedName>
        <fullName evidence="5">Oxidoreductase</fullName>
    </submittedName>
</protein>
<dbReference type="Gene3D" id="3.40.50.720">
    <property type="entry name" value="NAD(P)-binding Rossmann-like Domain"/>
    <property type="match status" value="1"/>
</dbReference>
<dbReference type="PANTHER" id="PTHR22604:SF105">
    <property type="entry name" value="TRANS-1,2-DIHYDROBENZENE-1,2-DIOL DEHYDROGENASE"/>
    <property type="match status" value="1"/>
</dbReference>
<dbReference type="Pfam" id="PF22725">
    <property type="entry name" value="GFO_IDH_MocA_C3"/>
    <property type="match status" value="1"/>
</dbReference>
<dbReference type="Gene3D" id="3.30.360.10">
    <property type="entry name" value="Dihydrodipicolinate Reductase, domain 2"/>
    <property type="match status" value="1"/>
</dbReference>
<keyword evidence="6" id="KW-1185">Reference proteome</keyword>